<keyword evidence="8" id="KW-1185">Reference proteome</keyword>
<gene>
    <name evidence="7" type="ORF">ABID49_002174</name>
</gene>
<keyword evidence="4 6" id="KW-0472">Membrane</keyword>
<evidence type="ECO:0000256" key="5">
    <source>
        <dbReference type="SAM" id="MobiDB-lite"/>
    </source>
</evidence>
<proteinExistence type="predicted"/>
<evidence type="ECO:0000256" key="6">
    <source>
        <dbReference type="SAM" id="Phobius"/>
    </source>
</evidence>
<evidence type="ECO:0000256" key="2">
    <source>
        <dbReference type="ARBA" id="ARBA00022692"/>
    </source>
</evidence>
<dbReference type="PANTHER" id="PTHR30168">
    <property type="entry name" value="PUTATIVE MEMBRANE PROTEIN YPFJ"/>
    <property type="match status" value="1"/>
</dbReference>
<name>A0ABV2GDB3_9BACL</name>
<dbReference type="PANTHER" id="PTHR30168:SF0">
    <property type="entry name" value="INNER MEMBRANE PROTEIN"/>
    <property type="match status" value="1"/>
</dbReference>
<accession>A0ABV2GDB3</accession>
<dbReference type="GO" id="GO:0008237">
    <property type="term" value="F:metallopeptidase activity"/>
    <property type="evidence" value="ECO:0007669"/>
    <property type="project" value="UniProtKB-KW"/>
</dbReference>
<dbReference type="RefSeq" id="WP_354198149.1">
    <property type="nucleotide sequence ID" value="NZ_JBEPLW010000019.1"/>
</dbReference>
<keyword evidence="7" id="KW-0378">Hydrolase</keyword>
<evidence type="ECO:0000256" key="3">
    <source>
        <dbReference type="ARBA" id="ARBA00022989"/>
    </source>
</evidence>
<feature type="transmembrane region" description="Helical" evidence="6">
    <location>
        <begin position="21"/>
        <end position="44"/>
    </location>
</feature>
<keyword evidence="2 6" id="KW-0812">Transmembrane</keyword>
<reference evidence="7 8" key="1">
    <citation type="submission" date="2024-06" db="EMBL/GenBank/DDBJ databases">
        <title>Genomic Encyclopedia of Type Strains, Phase IV (KMG-IV): sequencing the most valuable type-strain genomes for metagenomic binning, comparative biology and taxonomic classification.</title>
        <authorList>
            <person name="Goeker M."/>
        </authorList>
    </citation>
    <scope>NUCLEOTIDE SEQUENCE [LARGE SCALE GENOMIC DNA]</scope>
    <source>
        <strain evidence="7 8">DSM 26128</strain>
    </source>
</reference>
<dbReference type="Proteomes" id="UP001549099">
    <property type="component" value="Unassembled WGS sequence"/>
</dbReference>
<evidence type="ECO:0000313" key="8">
    <source>
        <dbReference type="Proteomes" id="UP001549099"/>
    </source>
</evidence>
<keyword evidence="7" id="KW-0645">Protease</keyword>
<organism evidence="7 8">
    <name type="scientific">Bhargavaea ullalensis</name>
    <dbReference type="NCBI Taxonomy" id="1265685"/>
    <lineage>
        <taxon>Bacteria</taxon>
        <taxon>Bacillati</taxon>
        <taxon>Bacillota</taxon>
        <taxon>Bacilli</taxon>
        <taxon>Bacillales</taxon>
        <taxon>Caryophanaceae</taxon>
        <taxon>Bhargavaea</taxon>
    </lineage>
</organism>
<keyword evidence="7" id="KW-0482">Metalloprotease</keyword>
<dbReference type="EMBL" id="JBEPLW010000019">
    <property type="protein sequence ID" value="MET3576258.1"/>
    <property type="molecule type" value="Genomic_DNA"/>
</dbReference>
<comment type="subcellular location">
    <subcellularLocation>
        <location evidence="1">Membrane</location>
        <topology evidence="1">Single-pass membrane protein</topology>
    </subcellularLocation>
</comment>
<protein>
    <submittedName>
        <fullName evidence="7">Metalloprotease</fullName>
    </submittedName>
</protein>
<dbReference type="Pfam" id="PF04228">
    <property type="entry name" value="Zn_peptidase"/>
    <property type="match status" value="1"/>
</dbReference>
<evidence type="ECO:0000256" key="1">
    <source>
        <dbReference type="ARBA" id="ARBA00004167"/>
    </source>
</evidence>
<evidence type="ECO:0000256" key="4">
    <source>
        <dbReference type="ARBA" id="ARBA00023136"/>
    </source>
</evidence>
<sequence>MKTRGRRGSSNIEDRRGQGPSVGGPIAIGGGGLGIIGIILFLLLGGDPGSLLGGGDTPTSGVQQGGGAGYVESEQEEELADFVSVVLADTEEVWSEIFRQEGMNYEDPTMVLYTGSVQSACGLSSAAVGPFYCPGDHKLYIDLSFYNELQTQFQAPGDFAMAYVIAHEVGHHVQTLLGISDEMAKVRQRVSSEEYNKYSVAMELQADYLAGVWAKHDEEKGYLDPGDFEEALRAASAVGDDTIQRRARGYAVPESFTHGTSEQRMYWFKRGYEYGDLDHGDTFTDLGL</sequence>
<dbReference type="SUPFAM" id="SSF55486">
    <property type="entry name" value="Metalloproteases ('zincins'), catalytic domain"/>
    <property type="match status" value="1"/>
</dbReference>
<dbReference type="InterPro" id="IPR007343">
    <property type="entry name" value="Uncharacterised_pept_Zn_put"/>
</dbReference>
<comment type="caution">
    <text evidence="7">The sequence shown here is derived from an EMBL/GenBank/DDBJ whole genome shotgun (WGS) entry which is preliminary data.</text>
</comment>
<feature type="region of interest" description="Disordered" evidence="5">
    <location>
        <begin position="1"/>
        <end position="23"/>
    </location>
</feature>
<keyword evidence="3 6" id="KW-1133">Transmembrane helix</keyword>
<evidence type="ECO:0000313" key="7">
    <source>
        <dbReference type="EMBL" id="MET3576258.1"/>
    </source>
</evidence>